<keyword evidence="2 7" id="KW-0812">Transmembrane</keyword>
<keyword evidence="9" id="KW-1185">Reference proteome</keyword>
<dbReference type="Proteomes" id="UP000000707">
    <property type="component" value="Unassembled WGS sequence"/>
</dbReference>
<dbReference type="OrthoDB" id="8048523at2759"/>
<gene>
    <name evidence="8" type="ORF">CANTEDRAFT_114936</name>
</gene>
<dbReference type="HOGENOM" id="CLU_019699_3_1_1"/>
<feature type="transmembrane region" description="Helical" evidence="7">
    <location>
        <begin position="38"/>
        <end position="66"/>
    </location>
</feature>
<dbReference type="GO" id="GO:0000329">
    <property type="term" value="C:fungal-type vacuole membrane"/>
    <property type="evidence" value="ECO:0007669"/>
    <property type="project" value="TreeGrafter"/>
</dbReference>
<keyword evidence="4 7" id="KW-0472">Membrane</keyword>
<protein>
    <recommendedName>
        <fullName evidence="10">PQ-loop-domain-containing protein</fullName>
    </recommendedName>
</protein>
<dbReference type="GO" id="GO:0034488">
    <property type="term" value="P:basic amino acid transmembrane export from vacuole"/>
    <property type="evidence" value="ECO:0007669"/>
    <property type="project" value="TreeGrafter"/>
</dbReference>
<dbReference type="Gene3D" id="1.20.1280.290">
    <property type="match status" value="2"/>
</dbReference>
<dbReference type="EMBL" id="GL996527">
    <property type="protein sequence ID" value="EGV61474.1"/>
    <property type="molecule type" value="Genomic_DNA"/>
</dbReference>
<proteinExistence type="inferred from homology"/>
<evidence type="ECO:0000256" key="2">
    <source>
        <dbReference type="ARBA" id="ARBA00022692"/>
    </source>
</evidence>
<keyword evidence="3 7" id="KW-1133">Transmembrane helix</keyword>
<dbReference type="KEGG" id="cten:18247643"/>
<dbReference type="FunFam" id="1.20.1280.290:FF:000009">
    <property type="entry name" value="PQ loop repeat family protein"/>
    <property type="match status" value="1"/>
</dbReference>
<evidence type="ECO:0000256" key="1">
    <source>
        <dbReference type="ARBA" id="ARBA00004141"/>
    </source>
</evidence>
<comment type="similarity">
    <text evidence="5">Belongs to the laat-1 family.</text>
</comment>
<evidence type="ECO:0000256" key="3">
    <source>
        <dbReference type="ARBA" id="ARBA00022989"/>
    </source>
</evidence>
<name>G3BAW9_CANTC</name>
<feature type="transmembrane region" description="Helical" evidence="7">
    <location>
        <begin position="249"/>
        <end position="270"/>
    </location>
</feature>
<feature type="transmembrane region" description="Helical" evidence="7">
    <location>
        <begin position="208"/>
        <end position="229"/>
    </location>
</feature>
<evidence type="ECO:0000256" key="7">
    <source>
        <dbReference type="SAM" id="Phobius"/>
    </source>
</evidence>
<dbReference type="PANTHER" id="PTHR16201">
    <property type="entry name" value="SEVEN TRANSMEMBRANE PROTEIN 1-RELATED"/>
    <property type="match status" value="1"/>
</dbReference>
<evidence type="ECO:0000256" key="4">
    <source>
        <dbReference type="ARBA" id="ARBA00023136"/>
    </source>
</evidence>
<comment type="subcellular location">
    <subcellularLocation>
        <location evidence="1">Membrane</location>
        <topology evidence="1">Multi-pass membrane protein</topology>
    </subcellularLocation>
</comment>
<sequence>MDDALLTTVSSVCGYLSFTIWLFAQLPQIIENHLNQSVAGVNVLFLSSWVAGDITNLVGCLLTRALPFQTLIATYYCFIDVVLCFQFYYYTRIFPYHKTPHNLLQSPNMLRHPSHQRSPHEVSNLLGSTARKPRRSSILNILSTGLLAKRANAAPISQFVAVSSGLWLSSDAIGKISAWTCTAFYLSARLPQIRTNFKNKSTSGISPYLFIFAMAGNSFYTASLTTDLFLLYRNHDKEVMPTFWDQLPFLMGSGGTVLFDCMILCQCWYYKANNTNRRAPKHHRSQPSVAGGFQKPDWYVNNFVYEDEEHEEPHYQKVIESLAPHHYIVGSASSNANNLSSRPSSIINSFSKSMRSNSSSIHSPVLQTHLIPSIINSYSSVSKKMANDKTPFSPSDFLNDGFHVPIENSSFSLNNAGSYKG</sequence>
<dbReference type="Pfam" id="PF04193">
    <property type="entry name" value="PQ-loop"/>
    <property type="match status" value="2"/>
</dbReference>
<dbReference type="GO" id="GO:0015174">
    <property type="term" value="F:basic amino acid transmembrane transporter activity"/>
    <property type="evidence" value="ECO:0007669"/>
    <property type="project" value="TreeGrafter"/>
</dbReference>
<dbReference type="PANTHER" id="PTHR16201:SF34">
    <property type="entry name" value="LYSOSOMAL AMINO ACID TRANSPORTER 1"/>
    <property type="match status" value="1"/>
</dbReference>
<dbReference type="SMART" id="SM00679">
    <property type="entry name" value="CTNS"/>
    <property type="match status" value="2"/>
</dbReference>
<feature type="transmembrane region" description="Helical" evidence="7">
    <location>
        <begin position="72"/>
        <end position="90"/>
    </location>
</feature>
<comment type="catalytic activity">
    <reaction evidence="6">
        <text>L-histidine(out) + L-arginine(in) = L-histidine(in) + L-arginine(out)</text>
        <dbReference type="Rhea" id="RHEA:71063"/>
        <dbReference type="ChEBI" id="CHEBI:32682"/>
        <dbReference type="ChEBI" id="CHEBI:57595"/>
    </reaction>
</comment>
<accession>G3BAW9</accession>
<evidence type="ECO:0000256" key="6">
    <source>
        <dbReference type="ARBA" id="ARBA00050768"/>
    </source>
</evidence>
<organism evidence="9">
    <name type="scientific">Candida tenuis (strain ATCC 10573 / BCRC 21748 / CBS 615 / JCM 9827 / NBRC 10315 / NRRL Y-1498 / VKM Y-70)</name>
    <name type="common">Yeast</name>
    <name type="synonym">Yamadazyma tenuis</name>
    <dbReference type="NCBI Taxonomy" id="590646"/>
    <lineage>
        <taxon>Eukaryota</taxon>
        <taxon>Fungi</taxon>
        <taxon>Dikarya</taxon>
        <taxon>Ascomycota</taxon>
        <taxon>Saccharomycotina</taxon>
        <taxon>Pichiomycetes</taxon>
        <taxon>Debaryomycetaceae</taxon>
        <taxon>Yamadazyma</taxon>
    </lineage>
</organism>
<evidence type="ECO:0000313" key="8">
    <source>
        <dbReference type="EMBL" id="EGV61474.1"/>
    </source>
</evidence>
<dbReference type="InterPro" id="IPR006603">
    <property type="entry name" value="PQ-loop_rpt"/>
</dbReference>
<dbReference type="InterPro" id="IPR051415">
    <property type="entry name" value="LAAT-1"/>
</dbReference>
<evidence type="ECO:0000256" key="5">
    <source>
        <dbReference type="ARBA" id="ARBA00038039"/>
    </source>
</evidence>
<evidence type="ECO:0000313" key="9">
    <source>
        <dbReference type="Proteomes" id="UP000000707"/>
    </source>
</evidence>
<evidence type="ECO:0008006" key="10">
    <source>
        <dbReference type="Google" id="ProtNLM"/>
    </source>
</evidence>
<dbReference type="eggNOG" id="KOG2913">
    <property type="taxonomic scope" value="Eukaryota"/>
</dbReference>
<feature type="transmembrane region" description="Helical" evidence="7">
    <location>
        <begin position="6"/>
        <end position="26"/>
    </location>
</feature>
<dbReference type="GeneID" id="18247643"/>
<reference evidence="8 9" key="1">
    <citation type="journal article" date="2011" name="Proc. Natl. Acad. Sci. U.S.A.">
        <title>Comparative genomics of xylose-fermenting fungi for enhanced biofuel production.</title>
        <authorList>
            <person name="Wohlbach D.J."/>
            <person name="Kuo A."/>
            <person name="Sato T.K."/>
            <person name="Potts K.M."/>
            <person name="Salamov A.A."/>
            <person name="LaButti K.M."/>
            <person name="Sun H."/>
            <person name="Clum A."/>
            <person name="Pangilinan J.L."/>
            <person name="Lindquist E.A."/>
            <person name="Lucas S."/>
            <person name="Lapidus A."/>
            <person name="Jin M."/>
            <person name="Gunawan C."/>
            <person name="Balan V."/>
            <person name="Dale B.E."/>
            <person name="Jeffries T.W."/>
            <person name="Zinkel R."/>
            <person name="Barry K.W."/>
            <person name="Grigoriev I.V."/>
            <person name="Gasch A.P."/>
        </authorList>
    </citation>
    <scope>NUCLEOTIDE SEQUENCE [LARGE SCALE GENOMIC DNA]</scope>
    <source>
        <strain evidence="9">ATCC 10573 / BCRC 21748 / CBS 615 / JCM 9827 / NBRC 10315 / NRRL Y-1498 / VKM Y-70</strain>
    </source>
</reference>
<dbReference type="AlphaFoldDB" id="G3BAW9"/>